<organism evidence="2 3">
    <name type="scientific">Streptomyces blastmyceticus</name>
    <dbReference type="NCBI Taxonomy" id="68180"/>
    <lineage>
        <taxon>Bacteria</taxon>
        <taxon>Bacillati</taxon>
        <taxon>Actinomycetota</taxon>
        <taxon>Actinomycetes</taxon>
        <taxon>Kitasatosporales</taxon>
        <taxon>Streptomycetaceae</taxon>
        <taxon>Streptomyces</taxon>
    </lineage>
</organism>
<gene>
    <name evidence="2" type="ORF">GCM10010319_49740</name>
</gene>
<feature type="transmembrane region" description="Helical" evidence="1">
    <location>
        <begin position="117"/>
        <end position="139"/>
    </location>
</feature>
<evidence type="ECO:0000313" key="2">
    <source>
        <dbReference type="EMBL" id="GAA0365890.1"/>
    </source>
</evidence>
<protein>
    <recommendedName>
        <fullName evidence="4">Integral membrane protein</fullName>
    </recommendedName>
</protein>
<evidence type="ECO:0000313" key="3">
    <source>
        <dbReference type="Proteomes" id="UP001500063"/>
    </source>
</evidence>
<proteinExistence type="predicted"/>
<keyword evidence="1" id="KW-0472">Membrane</keyword>
<keyword evidence="3" id="KW-1185">Reference proteome</keyword>
<accession>A0ABP3HC25</accession>
<name>A0ABP3HC25_9ACTN</name>
<evidence type="ECO:0008006" key="4">
    <source>
        <dbReference type="Google" id="ProtNLM"/>
    </source>
</evidence>
<feature type="transmembrane region" description="Helical" evidence="1">
    <location>
        <begin position="30"/>
        <end position="48"/>
    </location>
</feature>
<sequence>MSGSTDRRWAELARELELRQLPELRRQAEGWRTGLTGLTALFAVLVVLKGRDNLDGLPSAARVAATALLAAAFLLLAAGSLLAVRASYGRPGDEITLGGQALRAWTEREVVRVTRRIVTAAVCCVTGLVLVAAAVAVAWSTTGAAAEHLVRVTTPAATVCGELADAGARGTAVWTGEGRERLLRVIPAASVTSVEPVGSCPGR</sequence>
<reference evidence="3" key="1">
    <citation type="journal article" date="2019" name="Int. J. Syst. Evol. Microbiol.">
        <title>The Global Catalogue of Microorganisms (GCM) 10K type strain sequencing project: providing services to taxonomists for standard genome sequencing and annotation.</title>
        <authorList>
            <consortium name="The Broad Institute Genomics Platform"/>
            <consortium name="The Broad Institute Genome Sequencing Center for Infectious Disease"/>
            <person name="Wu L."/>
            <person name="Ma J."/>
        </authorList>
    </citation>
    <scope>NUCLEOTIDE SEQUENCE [LARGE SCALE GENOMIC DNA]</scope>
    <source>
        <strain evidence="3">JCM 4565</strain>
    </source>
</reference>
<comment type="caution">
    <text evidence="2">The sequence shown here is derived from an EMBL/GenBank/DDBJ whole genome shotgun (WGS) entry which is preliminary data.</text>
</comment>
<dbReference type="Proteomes" id="UP001500063">
    <property type="component" value="Unassembled WGS sequence"/>
</dbReference>
<dbReference type="RefSeq" id="WP_344121058.1">
    <property type="nucleotide sequence ID" value="NZ_BAAABW010000026.1"/>
</dbReference>
<evidence type="ECO:0000256" key="1">
    <source>
        <dbReference type="SAM" id="Phobius"/>
    </source>
</evidence>
<dbReference type="EMBL" id="BAAABW010000026">
    <property type="protein sequence ID" value="GAA0365890.1"/>
    <property type="molecule type" value="Genomic_DNA"/>
</dbReference>
<keyword evidence="1" id="KW-1133">Transmembrane helix</keyword>
<feature type="transmembrane region" description="Helical" evidence="1">
    <location>
        <begin position="60"/>
        <end position="84"/>
    </location>
</feature>
<keyword evidence="1" id="KW-0812">Transmembrane</keyword>